<keyword evidence="3" id="KW-1185">Reference proteome</keyword>
<keyword evidence="1" id="KW-1133">Transmembrane helix</keyword>
<name>C7ZCG8_FUSV7</name>
<reference evidence="2 3" key="1">
    <citation type="journal article" date="2009" name="PLoS Genet.">
        <title>The genome of Nectria haematococca: contribution of supernumerary chromosomes to gene expansion.</title>
        <authorList>
            <person name="Coleman J.J."/>
            <person name="Rounsley S.D."/>
            <person name="Rodriguez-Carres M."/>
            <person name="Kuo A."/>
            <person name="Wasmann C.C."/>
            <person name="Grimwood J."/>
            <person name="Schmutz J."/>
            <person name="Taga M."/>
            <person name="White G.J."/>
            <person name="Zhou S."/>
            <person name="Schwartz D.C."/>
            <person name="Freitag M."/>
            <person name="Ma L.J."/>
            <person name="Danchin E.G."/>
            <person name="Henrissat B."/>
            <person name="Coutinho P.M."/>
            <person name="Nelson D.R."/>
            <person name="Straney D."/>
            <person name="Napoli C.A."/>
            <person name="Barker B.M."/>
            <person name="Gribskov M."/>
            <person name="Rep M."/>
            <person name="Kroken S."/>
            <person name="Molnar I."/>
            <person name="Rensing C."/>
            <person name="Kennell J.C."/>
            <person name="Zamora J."/>
            <person name="Farman M.L."/>
            <person name="Selker E.U."/>
            <person name="Salamov A."/>
            <person name="Shapiro H."/>
            <person name="Pangilinan J."/>
            <person name="Lindquist E."/>
            <person name="Lamers C."/>
            <person name="Grigoriev I.V."/>
            <person name="Geiser D.M."/>
            <person name="Covert S.F."/>
            <person name="Temporini E."/>
            <person name="Vanetten H.D."/>
        </authorList>
    </citation>
    <scope>NUCLEOTIDE SEQUENCE [LARGE SCALE GENOMIC DNA]</scope>
    <source>
        <strain evidence="3">ATCC MYA-4622 / CBS 123669 / FGSC 9596 / NRRL 45880 / 77-13-4</strain>
    </source>
</reference>
<dbReference type="VEuPathDB" id="FungiDB:NECHADRAFT_77047"/>
<evidence type="ECO:0000313" key="3">
    <source>
        <dbReference type="Proteomes" id="UP000005206"/>
    </source>
</evidence>
<keyword evidence="1" id="KW-0812">Transmembrane</keyword>
<dbReference type="OrthoDB" id="2989864at2759"/>
<dbReference type="InParanoid" id="C7ZCG8"/>
<accession>C7ZCG8</accession>
<proteinExistence type="predicted"/>
<organism evidence="2 3">
    <name type="scientific">Fusarium vanettenii (strain ATCC MYA-4622 / CBS 123669 / FGSC 9596 / NRRL 45880 / 77-13-4)</name>
    <name type="common">Fusarium solani subsp. pisi</name>
    <dbReference type="NCBI Taxonomy" id="660122"/>
    <lineage>
        <taxon>Eukaryota</taxon>
        <taxon>Fungi</taxon>
        <taxon>Dikarya</taxon>
        <taxon>Ascomycota</taxon>
        <taxon>Pezizomycotina</taxon>
        <taxon>Sordariomycetes</taxon>
        <taxon>Hypocreomycetidae</taxon>
        <taxon>Hypocreales</taxon>
        <taxon>Nectriaceae</taxon>
        <taxon>Fusarium</taxon>
        <taxon>Fusarium solani species complex</taxon>
        <taxon>Fusarium vanettenii</taxon>
    </lineage>
</organism>
<dbReference type="KEGG" id="nhe:NECHADRAFT_77047"/>
<gene>
    <name evidence="2" type="ORF">NECHADRAFT_77047</name>
</gene>
<dbReference type="Proteomes" id="UP000005206">
    <property type="component" value="Chromosome 2"/>
</dbReference>
<dbReference type="InterPro" id="IPR025363">
    <property type="entry name" value="DUF4267"/>
</dbReference>
<dbReference type="RefSeq" id="XP_003043972.1">
    <property type="nucleotide sequence ID" value="XM_003043926.1"/>
</dbReference>
<dbReference type="GeneID" id="9670405"/>
<feature type="transmembrane region" description="Helical" evidence="1">
    <location>
        <begin position="50"/>
        <end position="72"/>
    </location>
</feature>
<dbReference type="Pfam" id="PF14087">
    <property type="entry name" value="DUF4267"/>
    <property type="match status" value="1"/>
</dbReference>
<dbReference type="HOGENOM" id="CLU_125080_0_0_1"/>
<dbReference type="EMBL" id="GG698918">
    <property type="protein sequence ID" value="EEU38259.1"/>
    <property type="molecule type" value="Genomic_DNA"/>
</dbReference>
<sequence>MFQTFRYNHIPALLVAAALCYPTIAAIFISPNAVLKGNGFPPHIASSEEAWLVDAAGNARMLCLGGLMFYFYRRGDYRVLDTFLASASTIGIVECFALWDIGNRTILVLRFIVLFVVSVLGAAQVTELP</sequence>
<dbReference type="AlphaFoldDB" id="C7ZCG8"/>
<evidence type="ECO:0000313" key="2">
    <source>
        <dbReference type="EMBL" id="EEU38259.1"/>
    </source>
</evidence>
<dbReference type="OMA" id="WHAGNAR"/>
<feature type="transmembrane region" description="Helical" evidence="1">
    <location>
        <begin position="12"/>
        <end position="30"/>
    </location>
</feature>
<evidence type="ECO:0000256" key="1">
    <source>
        <dbReference type="SAM" id="Phobius"/>
    </source>
</evidence>
<feature type="transmembrane region" description="Helical" evidence="1">
    <location>
        <begin position="105"/>
        <end position="123"/>
    </location>
</feature>
<keyword evidence="1" id="KW-0472">Membrane</keyword>
<protein>
    <submittedName>
        <fullName evidence="2">Uncharacterized protein</fullName>
    </submittedName>
</protein>